<evidence type="ECO:0000313" key="22">
    <source>
        <dbReference type="EMBL" id="ANG61718.1"/>
    </source>
</evidence>
<dbReference type="CDD" id="cd00130">
    <property type="entry name" value="PAS"/>
    <property type="match status" value="1"/>
</dbReference>
<feature type="domain" description="Response regulatory" evidence="18">
    <location>
        <begin position="1228"/>
        <end position="1345"/>
    </location>
</feature>
<dbReference type="RefSeq" id="WP_067378436.1">
    <property type="nucleotide sequence ID" value="NZ_CP015839.1"/>
</dbReference>
<feature type="domain" description="HPt" evidence="21">
    <location>
        <begin position="1429"/>
        <end position="1522"/>
    </location>
</feature>
<dbReference type="InterPro" id="IPR035965">
    <property type="entry name" value="PAS-like_dom_sf"/>
</dbReference>
<evidence type="ECO:0000256" key="7">
    <source>
        <dbReference type="ARBA" id="ARBA00022692"/>
    </source>
</evidence>
<dbReference type="CDD" id="cd00082">
    <property type="entry name" value="HisKA"/>
    <property type="match status" value="1"/>
</dbReference>
<feature type="domain" description="Histidine kinase" evidence="17">
    <location>
        <begin position="838"/>
        <end position="1062"/>
    </location>
</feature>
<keyword evidence="6" id="KW-0808">Transferase</keyword>
<dbReference type="CDD" id="cd17546">
    <property type="entry name" value="REC_hyHK_CKI1_RcsC-like"/>
    <property type="match status" value="1"/>
</dbReference>
<dbReference type="InterPro" id="IPR003594">
    <property type="entry name" value="HATPase_dom"/>
</dbReference>
<dbReference type="PANTHER" id="PTHR45339">
    <property type="entry name" value="HYBRID SIGNAL TRANSDUCTION HISTIDINE KINASE J"/>
    <property type="match status" value="1"/>
</dbReference>
<evidence type="ECO:0000259" key="17">
    <source>
        <dbReference type="PROSITE" id="PS50109"/>
    </source>
</evidence>
<dbReference type="InterPro" id="IPR036097">
    <property type="entry name" value="HisK_dim/P_sf"/>
</dbReference>
<evidence type="ECO:0000259" key="21">
    <source>
        <dbReference type="PROSITE" id="PS50894"/>
    </source>
</evidence>
<dbReference type="InterPro" id="IPR004358">
    <property type="entry name" value="Sig_transdc_His_kin-like_C"/>
</dbReference>
<dbReference type="Gene3D" id="3.40.50.2300">
    <property type="match status" value="1"/>
</dbReference>
<dbReference type="InterPro" id="IPR036890">
    <property type="entry name" value="HATPase_C_sf"/>
</dbReference>
<dbReference type="InterPro" id="IPR000700">
    <property type="entry name" value="PAS-assoc_C"/>
</dbReference>
<evidence type="ECO:0000256" key="15">
    <source>
        <dbReference type="PROSITE-ProRule" id="PRU00169"/>
    </source>
</evidence>
<dbReference type="InterPro" id="IPR001610">
    <property type="entry name" value="PAC"/>
</dbReference>
<dbReference type="CDD" id="cd16922">
    <property type="entry name" value="HATPase_EvgS-ArcB-TorS-like"/>
    <property type="match status" value="1"/>
</dbReference>
<reference evidence="23" key="1">
    <citation type="submission" date="2016-05" db="EMBL/GenBank/DDBJ databases">
        <authorList>
            <person name="Baek K."/>
            <person name="Yang S.-J."/>
        </authorList>
    </citation>
    <scope>NUCLEOTIDE SEQUENCE [LARGE SCALE GENOMIC DNA]</scope>
    <source>
        <strain evidence="23">ST58-10</strain>
    </source>
</reference>
<keyword evidence="4" id="KW-1003">Cell membrane</keyword>
<dbReference type="SUPFAM" id="SSF47384">
    <property type="entry name" value="Homodimeric domain of signal transducing histidine kinase"/>
    <property type="match status" value="1"/>
</dbReference>
<dbReference type="FunFam" id="1.10.287.130:FF:000004">
    <property type="entry name" value="Ethylene receptor 1"/>
    <property type="match status" value="1"/>
</dbReference>
<dbReference type="NCBIfam" id="TIGR00229">
    <property type="entry name" value="sensory_box"/>
    <property type="match status" value="1"/>
</dbReference>
<dbReference type="EMBL" id="CP015839">
    <property type="protein sequence ID" value="ANG61718.1"/>
    <property type="molecule type" value="Genomic_DNA"/>
</dbReference>
<name>A0A1A9EVM3_9GAMM</name>
<dbReference type="InterPro" id="IPR042240">
    <property type="entry name" value="CHASE_sf"/>
</dbReference>
<organism evidence="22 23">
    <name type="scientific">Marinobacterium aestuarii</name>
    <dbReference type="NCBI Taxonomy" id="1821621"/>
    <lineage>
        <taxon>Bacteria</taxon>
        <taxon>Pseudomonadati</taxon>
        <taxon>Pseudomonadota</taxon>
        <taxon>Gammaproteobacteria</taxon>
        <taxon>Oceanospirillales</taxon>
        <taxon>Oceanospirillaceae</taxon>
        <taxon>Marinobacterium</taxon>
    </lineage>
</organism>
<dbReference type="KEGG" id="mars:A8C75_03995"/>
<dbReference type="SUPFAM" id="SSF47226">
    <property type="entry name" value="Histidine-containing phosphotransfer domain, HPT domain"/>
    <property type="match status" value="1"/>
</dbReference>
<dbReference type="Gene3D" id="3.30.450.350">
    <property type="entry name" value="CHASE domain"/>
    <property type="match status" value="1"/>
</dbReference>
<dbReference type="PROSITE" id="PS50109">
    <property type="entry name" value="HIS_KIN"/>
    <property type="match status" value="1"/>
</dbReference>
<dbReference type="SUPFAM" id="SSF52172">
    <property type="entry name" value="CheY-like"/>
    <property type="match status" value="1"/>
</dbReference>
<dbReference type="GO" id="GO:0000155">
    <property type="term" value="F:phosphorelay sensor kinase activity"/>
    <property type="evidence" value="ECO:0007669"/>
    <property type="project" value="InterPro"/>
</dbReference>
<dbReference type="InterPro" id="IPR001789">
    <property type="entry name" value="Sig_transdc_resp-reg_receiver"/>
</dbReference>
<dbReference type="Pfam" id="PF00512">
    <property type="entry name" value="HisKA"/>
    <property type="match status" value="1"/>
</dbReference>
<dbReference type="Gene3D" id="1.10.287.130">
    <property type="match status" value="1"/>
</dbReference>
<dbReference type="SMART" id="SM00388">
    <property type="entry name" value="HisKA"/>
    <property type="match status" value="1"/>
</dbReference>
<dbReference type="GO" id="GO:0005886">
    <property type="term" value="C:plasma membrane"/>
    <property type="evidence" value="ECO:0007669"/>
    <property type="project" value="UniProtKB-SubCell"/>
</dbReference>
<feature type="modified residue" description="4-aspartylphosphate" evidence="15">
    <location>
        <position position="1277"/>
    </location>
</feature>
<evidence type="ECO:0000256" key="6">
    <source>
        <dbReference type="ARBA" id="ARBA00022679"/>
    </source>
</evidence>
<dbReference type="PROSITE" id="PS50113">
    <property type="entry name" value="PAC"/>
    <property type="match status" value="1"/>
</dbReference>
<dbReference type="SMART" id="SM00387">
    <property type="entry name" value="HATPase_c"/>
    <property type="match status" value="1"/>
</dbReference>
<dbReference type="Pfam" id="PF08447">
    <property type="entry name" value="PAS_3"/>
    <property type="match status" value="1"/>
</dbReference>
<feature type="transmembrane region" description="Helical" evidence="16">
    <location>
        <begin position="36"/>
        <end position="53"/>
    </location>
</feature>
<protein>
    <recommendedName>
        <fullName evidence="3">histidine kinase</fullName>
        <ecNumber evidence="3">2.7.13.3</ecNumber>
    </recommendedName>
</protein>
<dbReference type="PROSITE" id="PS50894">
    <property type="entry name" value="HPT"/>
    <property type="match status" value="1"/>
</dbReference>
<dbReference type="Pfam" id="PF01627">
    <property type="entry name" value="Hpt"/>
    <property type="match status" value="1"/>
</dbReference>
<evidence type="ECO:0000256" key="9">
    <source>
        <dbReference type="ARBA" id="ARBA00022777"/>
    </source>
</evidence>
<dbReference type="SMART" id="SM00091">
    <property type="entry name" value="PAS"/>
    <property type="match status" value="2"/>
</dbReference>
<keyword evidence="7 16" id="KW-0812">Transmembrane</keyword>
<evidence type="ECO:0000256" key="1">
    <source>
        <dbReference type="ARBA" id="ARBA00000085"/>
    </source>
</evidence>
<evidence type="ECO:0000256" key="16">
    <source>
        <dbReference type="SAM" id="Phobius"/>
    </source>
</evidence>
<evidence type="ECO:0000256" key="12">
    <source>
        <dbReference type="ARBA" id="ARBA00023012"/>
    </source>
</evidence>
<dbReference type="InterPro" id="IPR003661">
    <property type="entry name" value="HisK_dim/P_dom"/>
</dbReference>
<keyword evidence="11 16" id="KW-1133">Transmembrane helix</keyword>
<comment type="subcellular location">
    <subcellularLocation>
        <location evidence="2">Cell membrane</location>
        <topology evidence="2">Multi-pass membrane protein</topology>
    </subcellularLocation>
</comment>
<dbReference type="Gene3D" id="3.30.565.10">
    <property type="entry name" value="Histidine kinase-like ATPase, C-terminal domain"/>
    <property type="match status" value="1"/>
</dbReference>
<evidence type="ECO:0000256" key="4">
    <source>
        <dbReference type="ARBA" id="ARBA00022475"/>
    </source>
</evidence>
<dbReference type="SMART" id="SM00448">
    <property type="entry name" value="REC"/>
    <property type="match status" value="1"/>
</dbReference>
<evidence type="ECO:0000256" key="3">
    <source>
        <dbReference type="ARBA" id="ARBA00012438"/>
    </source>
</evidence>
<dbReference type="Gene3D" id="3.30.450.20">
    <property type="entry name" value="PAS domain"/>
    <property type="match status" value="2"/>
</dbReference>
<evidence type="ECO:0000256" key="10">
    <source>
        <dbReference type="ARBA" id="ARBA00022840"/>
    </source>
</evidence>
<dbReference type="STRING" id="1821621.A8C75_03995"/>
<feature type="transmembrane region" description="Helical" evidence="16">
    <location>
        <begin position="106"/>
        <end position="125"/>
    </location>
</feature>
<keyword evidence="5 15" id="KW-0597">Phosphoprotein</keyword>
<dbReference type="InterPro" id="IPR036641">
    <property type="entry name" value="HPT_dom_sf"/>
</dbReference>
<keyword evidence="10" id="KW-0067">ATP-binding</keyword>
<evidence type="ECO:0000256" key="14">
    <source>
        <dbReference type="PROSITE-ProRule" id="PRU00110"/>
    </source>
</evidence>
<accession>A0A1A9EVM3</accession>
<dbReference type="Proteomes" id="UP000078070">
    <property type="component" value="Chromosome"/>
</dbReference>
<dbReference type="Pfam" id="PF02518">
    <property type="entry name" value="HATPase_c"/>
    <property type="match status" value="1"/>
</dbReference>
<dbReference type="SUPFAM" id="SSF55874">
    <property type="entry name" value="ATPase domain of HSP90 chaperone/DNA topoisomerase II/histidine kinase"/>
    <property type="match status" value="1"/>
</dbReference>
<dbReference type="GO" id="GO:0005524">
    <property type="term" value="F:ATP binding"/>
    <property type="evidence" value="ECO:0007669"/>
    <property type="project" value="UniProtKB-KW"/>
</dbReference>
<keyword evidence="9" id="KW-0418">Kinase</keyword>
<comment type="catalytic activity">
    <reaction evidence="1">
        <text>ATP + protein L-histidine = ADP + protein N-phospho-L-histidine.</text>
        <dbReference type="EC" id="2.7.13.3"/>
    </reaction>
</comment>
<keyword evidence="23" id="KW-1185">Reference proteome</keyword>
<evidence type="ECO:0000256" key="11">
    <source>
        <dbReference type="ARBA" id="ARBA00022989"/>
    </source>
</evidence>
<sequence length="1522" mass="165306">MTPTSPDTAQTDTAQSAAARPLSACSIASWPRPARILAIALIYVTLAQLALRVLSPDSILAFIWPMAGLSIAALLMYGRSCWPGIALGALGSGVISLSQLGDPGNLPSLLVATAAALGATLQAMIGARVLQPLYRGLIRHYDQTPLLIPSILLVPVVCLVAASIATAARFGFGTADFAALSGIWFSWWAGDSLGVLLIMPLIMAWVLYRRHQQVRAGLVLMLPLLTVALVLSGYYWLARSEQLEKQADLAVQGQDLSTQLSGLYVSQENAVMMAAAYVASSRDLSAATFSEFTQRALSAEGVLWLGWAEPDTPGGGFRLQFAAGPDAQKVQPGLDFSVDARVNAALVRAAQSGQPAQVLHSELESGGTRLLFVPVYHRDLDIGSASLEERRAGVRGFALGALSLEPAAALAGDTIGVRFGMALAAAPVSQVLFERQVPQDTVPGWTDQLHAGQGEDMLLELWSLAPWRPGQSASVKIYLIAAVLAALFATLLTFLSAGQQARVRHEVTHRTAELTQAKARLQRVIDGSRLGFWDWDLVRDEIQYSGCWASMLGYRLDELEHSYETWAELVHPDDKPVLEQAMDDLLHGRCEDYEHDHRLRTATGDWRWIRTSAGALSRGESGKPLYISGTHTDIHDKKQLELALKASEQQLHEANATLERRVAARTAQLRVSEGFMRALINALNVHIVVLDADGGLITCNESWRSFVESNWRQSRPIRRGVNYFSVCGPAEQEGTGAAALIQAVMQGTRQQGAFEYACHSADQQHWFLCKVSRFRVGGGALRVVLSHENITLRKQAEVALKQLNDQLEQRVLARTEQLQQAQQGAEQASQAKSQFLATMSHEIRTPLNGVIGMVDVLEQTRLEPKQKGMVDLIRVSGLSLLSIIDDILDFSKIEAGHLELDPAPFSITALVEQCCAMVDNQASNRGVELRMFTDPQLAPLLLGDELRIRQVLLNLASNAIKFSSEGDGGQVSVRVSLEQESAQQVRVLLQVADNGIGMSEKAQASLFTAFKQADASTTRRFGGTGLGLAISLHLVNMMQGDIKVRSAPGEGSVFSVSLPLERLPEVQDMAVTESKVAGLNCLLVGSAQSLADDLQLYLQHAGCITDRVSSLEEAQRWQLQQGDGLYIWVVDIERQARDIPGFELAADLAPGQDLVFVQIERGKRRYPRQARPNRVEVDGNVLSREMLLAAVTYASRREILEPVKWGQAEAVEADVLPTREEALQQGRLILVAEDNKVNQKVLMHQLGLLGYTADIAGNGIEALELWRQGDYAVLLTDLHMPEMDGYQLTKALRAEQTQKARLPIIALTANALKGEAQRCKDIGMDDFLSKPARLELLRAMLDKWMPSAAAAAAHANDAADEPDAAQPVTTSELAERALLQAGAAEAMAITGAEVEAAVADEPAMESMAESETASAVLDTAELAALVGDDPEAILELLQDFRHYGLQTSVELLQAYADGEAEGVSAMAHKLKSSARSVGAIRLSEYCEQLEDAARDQDMARVDGLIPLFRGQMNEVDQRIAAL</sequence>
<dbReference type="CDD" id="cd00088">
    <property type="entry name" value="HPT"/>
    <property type="match status" value="1"/>
</dbReference>
<feature type="transmembrane region" description="Helical" evidence="16">
    <location>
        <begin position="184"/>
        <end position="206"/>
    </location>
</feature>
<dbReference type="SMART" id="SM00086">
    <property type="entry name" value="PAC"/>
    <property type="match status" value="1"/>
</dbReference>
<evidence type="ECO:0000256" key="2">
    <source>
        <dbReference type="ARBA" id="ARBA00004651"/>
    </source>
</evidence>
<evidence type="ECO:0000313" key="23">
    <source>
        <dbReference type="Proteomes" id="UP000078070"/>
    </source>
</evidence>
<dbReference type="FunFam" id="3.30.565.10:FF:000010">
    <property type="entry name" value="Sensor histidine kinase RcsC"/>
    <property type="match status" value="1"/>
</dbReference>
<dbReference type="Pfam" id="PF00072">
    <property type="entry name" value="Response_reg"/>
    <property type="match status" value="1"/>
</dbReference>
<feature type="transmembrane region" description="Helical" evidence="16">
    <location>
        <begin position="146"/>
        <end position="172"/>
    </location>
</feature>
<keyword evidence="13 16" id="KW-0472">Membrane</keyword>
<evidence type="ECO:0000256" key="13">
    <source>
        <dbReference type="ARBA" id="ARBA00023136"/>
    </source>
</evidence>
<feature type="domain" description="PAC" evidence="20">
    <location>
        <begin position="593"/>
        <end position="646"/>
    </location>
</feature>
<evidence type="ECO:0000259" key="20">
    <source>
        <dbReference type="PROSITE" id="PS50113"/>
    </source>
</evidence>
<feature type="modified residue" description="Phosphohistidine" evidence="14">
    <location>
        <position position="1468"/>
    </location>
</feature>
<dbReference type="PROSITE" id="PS50110">
    <property type="entry name" value="RESPONSE_REGULATORY"/>
    <property type="match status" value="1"/>
</dbReference>
<keyword evidence="8" id="KW-0547">Nucleotide-binding</keyword>
<feature type="transmembrane region" description="Helical" evidence="16">
    <location>
        <begin position="218"/>
        <end position="237"/>
    </location>
</feature>
<feature type="transmembrane region" description="Helical" evidence="16">
    <location>
        <begin position="59"/>
        <end position="77"/>
    </location>
</feature>
<dbReference type="PROSITE" id="PS50112">
    <property type="entry name" value="PAS"/>
    <property type="match status" value="1"/>
</dbReference>
<evidence type="ECO:0000259" key="18">
    <source>
        <dbReference type="PROSITE" id="PS50110"/>
    </source>
</evidence>
<dbReference type="OrthoDB" id="9810730at2"/>
<dbReference type="Pfam" id="PF05231">
    <property type="entry name" value="MASE1"/>
    <property type="match status" value="1"/>
</dbReference>
<reference evidence="22 23" key="2">
    <citation type="journal article" date="2018" name="Int. J. Syst. Evol. Microbiol.">
        <title>Marinobacterium aestuarii sp. nov., a benzene-degrading marine bacterium isolated from estuary sediment.</title>
        <authorList>
            <person name="Bae S.S."/>
            <person name="Jung J."/>
            <person name="Chung D."/>
            <person name="Baek K."/>
        </authorList>
    </citation>
    <scope>NUCLEOTIDE SEQUENCE [LARGE SCALE GENOMIC DNA]</scope>
    <source>
        <strain evidence="22 23">ST58-10</strain>
    </source>
</reference>
<gene>
    <name evidence="22" type="ORF">A8C75_03995</name>
</gene>
<dbReference type="InterPro" id="IPR000014">
    <property type="entry name" value="PAS"/>
</dbReference>
<dbReference type="PRINTS" id="PR00344">
    <property type="entry name" value="BCTRLSENSOR"/>
</dbReference>
<dbReference type="EC" id="2.7.13.3" evidence="3"/>
<dbReference type="PANTHER" id="PTHR45339:SF1">
    <property type="entry name" value="HYBRID SIGNAL TRANSDUCTION HISTIDINE KINASE J"/>
    <property type="match status" value="1"/>
</dbReference>
<dbReference type="Gene3D" id="1.20.120.160">
    <property type="entry name" value="HPT domain"/>
    <property type="match status" value="1"/>
</dbReference>
<evidence type="ECO:0000256" key="8">
    <source>
        <dbReference type="ARBA" id="ARBA00022741"/>
    </source>
</evidence>
<evidence type="ECO:0000256" key="5">
    <source>
        <dbReference type="ARBA" id="ARBA00022553"/>
    </source>
</evidence>
<dbReference type="InterPro" id="IPR007895">
    <property type="entry name" value="MASE1"/>
</dbReference>
<evidence type="ECO:0000259" key="19">
    <source>
        <dbReference type="PROSITE" id="PS50112"/>
    </source>
</evidence>
<proteinExistence type="predicted"/>
<feature type="domain" description="PAS" evidence="19">
    <location>
        <begin position="517"/>
        <end position="589"/>
    </location>
</feature>
<dbReference type="SUPFAM" id="SSF55785">
    <property type="entry name" value="PYP-like sensor domain (PAS domain)"/>
    <property type="match status" value="2"/>
</dbReference>
<keyword evidence="12" id="KW-0902">Two-component regulatory system</keyword>
<dbReference type="InterPro" id="IPR008207">
    <property type="entry name" value="Sig_transdc_His_kin_Hpt_dom"/>
</dbReference>
<dbReference type="InterPro" id="IPR013655">
    <property type="entry name" value="PAS_fold_3"/>
</dbReference>
<dbReference type="InterPro" id="IPR005467">
    <property type="entry name" value="His_kinase_dom"/>
</dbReference>
<dbReference type="InterPro" id="IPR011006">
    <property type="entry name" value="CheY-like_superfamily"/>
</dbReference>